<dbReference type="EMBL" id="BAAAEN010000001">
    <property type="protein sequence ID" value="GAA0492187.1"/>
    <property type="molecule type" value="Genomic_DNA"/>
</dbReference>
<protein>
    <submittedName>
        <fullName evidence="2">Uncharacterized protein</fullName>
    </submittedName>
</protein>
<sequence length="97" mass="10687">MAAMAGLIAWAACWPAYAFSESDPLDNGYGTPGDYSQDYEVLSERIVFHSRLISNKRMYTGGEINRKTGRISIETTEMANNFSGVCSVGSYVPDTKF</sequence>
<organism evidence="2 3">
    <name type="scientific">Pigmentiphaga daeguensis</name>
    <dbReference type="NCBI Taxonomy" id="414049"/>
    <lineage>
        <taxon>Bacteria</taxon>
        <taxon>Pseudomonadati</taxon>
        <taxon>Pseudomonadota</taxon>
        <taxon>Betaproteobacteria</taxon>
        <taxon>Burkholderiales</taxon>
        <taxon>Alcaligenaceae</taxon>
        <taxon>Pigmentiphaga</taxon>
    </lineage>
</organism>
<evidence type="ECO:0000313" key="3">
    <source>
        <dbReference type="Proteomes" id="UP001501706"/>
    </source>
</evidence>
<keyword evidence="1" id="KW-0732">Signal</keyword>
<evidence type="ECO:0000256" key="1">
    <source>
        <dbReference type="SAM" id="SignalP"/>
    </source>
</evidence>
<accession>A0ABN1B821</accession>
<feature type="chain" id="PRO_5046374105" evidence="1">
    <location>
        <begin position="19"/>
        <end position="97"/>
    </location>
</feature>
<feature type="signal peptide" evidence="1">
    <location>
        <begin position="1"/>
        <end position="18"/>
    </location>
</feature>
<reference evidence="2 3" key="1">
    <citation type="journal article" date="2019" name="Int. J. Syst. Evol. Microbiol.">
        <title>The Global Catalogue of Microorganisms (GCM) 10K type strain sequencing project: providing services to taxonomists for standard genome sequencing and annotation.</title>
        <authorList>
            <consortium name="The Broad Institute Genomics Platform"/>
            <consortium name="The Broad Institute Genome Sequencing Center for Infectious Disease"/>
            <person name="Wu L."/>
            <person name="Ma J."/>
        </authorList>
    </citation>
    <scope>NUCLEOTIDE SEQUENCE [LARGE SCALE GENOMIC DNA]</scope>
    <source>
        <strain evidence="2 3">JCM 14330</strain>
    </source>
</reference>
<dbReference type="Proteomes" id="UP001501706">
    <property type="component" value="Unassembled WGS sequence"/>
</dbReference>
<evidence type="ECO:0000313" key="2">
    <source>
        <dbReference type="EMBL" id="GAA0492187.1"/>
    </source>
</evidence>
<proteinExistence type="predicted"/>
<gene>
    <name evidence="2" type="ORF">GCM10009097_04880</name>
</gene>
<keyword evidence="3" id="KW-1185">Reference proteome</keyword>
<name>A0ABN1B821_9BURK</name>
<comment type="caution">
    <text evidence="2">The sequence shown here is derived from an EMBL/GenBank/DDBJ whole genome shotgun (WGS) entry which is preliminary data.</text>
</comment>